<accession>A0A8K0UW34</accession>
<evidence type="ECO:0000313" key="1">
    <source>
        <dbReference type="EMBL" id="KAH8104007.1"/>
    </source>
</evidence>
<organism evidence="1 2">
    <name type="scientific">Cristinia sonorae</name>
    <dbReference type="NCBI Taxonomy" id="1940300"/>
    <lineage>
        <taxon>Eukaryota</taxon>
        <taxon>Fungi</taxon>
        <taxon>Dikarya</taxon>
        <taxon>Basidiomycota</taxon>
        <taxon>Agaricomycotina</taxon>
        <taxon>Agaricomycetes</taxon>
        <taxon>Agaricomycetidae</taxon>
        <taxon>Agaricales</taxon>
        <taxon>Pleurotineae</taxon>
        <taxon>Stephanosporaceae</taxon>
        <taxon>Cristinia</taxon>
    </lineage>
</organism>
<gene>
    <name evidence="1" type="ORF">BXZ70DRAFT_905132</name>
</gene>
<proteinExistence type="predicted"/>
<dbReference type="EMBL" id="JAEVFJ010000006">
    <property type="protein sequence ID" value="KAH8104007.1"/>
    <property type="molecule type" value="Genomic_DNA"/>
</dbReference>
<reference evidence="1" key="1">
    <citation type="journal article" date="2021" name="New Phytol.">
        <title>Evolutionary innovations through gain and loss of genes in the ectomycorrhizal Boletales.</title>
        <authorList>
            <person name="Wu G."/>
            <person name="Miyauchi S."/>
            <person name="Morin E."/>
            <person name="Kuo A."/>
            <person name="Drula E."/>
            <person name="Varga T."/>
            <person name="Kohler A."/>
            <person name="Feng B."/>
            <person name="Cao Y."/>
            <person name="Lipzen A."/>
            <person name="Daum C."/>
            <person name="Hundley H."/>
            <person name="Pangilinan J."/>
            <person name="Johnson J."/>
            <person name="Barry K."/>
            <person name="LaButti K."/>
            <person name="Ng V."/>
            <person name="Ahrendt S."/>
            <person name="Min B."/>
            <person name="Choi I.G."/>
            <person name="Park H."/>
            <person name="Plett J.M."/>
            <person name="Magnuson J."/>
            <person name="Spatafora J.W."/>
            <person name="Nagy L.G."/>
            <person name="Henrissat B."/>
            <person name="Grigoriev I.V."/>
            <person name="Yang Z.L."/>
            <person name="Xu J."/>
            <person name="Martin F.M."/>
        </authorList>
    </citation>
    <scope>NUCLEOTIDE SEQUENCE</scope>
    <source>
        <strain evidence="1">KKN 215</strain>
    </source>
</reference>
<protein>
    <submittedName>
        <fullName evidence="1">Uncharacterized protein</fullName>
    </submittedName>
</protein>
<comment type="caution">
    <text evidence="1">The sequence shown here is derived from an EMBL/GenBank/DDBJ whole genome shotgun (WGS) entry which is preliminary data.</text>
</comment>
<evidence type="ECO:0000313" key="2">
    <source>
        <dbReference type="Proteomes" id="UP000813824"/>
    </source>
</evidence>
<dbReference type="OrthoDB" id="2722914at2759"/>
<dbReference type="Proteomes" id="UP000813824">
    <property type="component" value="Unassembled WGS sequence"/>
</dbReference>
<dbReference type="AlphaFoldDB" id="A0A8K0UW34"/>
<name>A0A8K0UW34_9AGAR</name>
<keyword evidence="2" id="KW-1185">Reference proteome</keyword>
<sequence>MSASTESIPQSQEQFEHRLGEALKGLAGHAPGDNPHEIIVKHILETSEDRRPDSSINISGWADAEFTEFWQADLGPSLLIKISLGAGAQPVVYRGTNNGSWVGTSHGRLESFGDIGDLKYSALDGYLDEWSGRRELTIWFYDGSGYLFAVCIHLIVDFYFRTIHQQLPEVPGRYLQILRPPKQVAAECTTVSYPRQTAHCLCCSGPARPQERALLACYVNRSGTI</sequence>